<dbReference type="Proteomes" id="UP000887574">
    <property type="component" value="Unplaced"/>
</dbReference>
<accession>A0A915ELA0</accession>
<reference evidence="2" key="1">
    <citation type="submission" date="2022-11" db="UniProtKB">
        <authorList>
            <consortium name="WormBaseParasite"/>
        </authorList>
    </citation>
    <scope>IDENTIFICATION</scope>
</reference>
<proteinExistence type="predicted"/>
<organism evidence="1 2">
    <name type="scientific">Ditylenchus dipsaci</name>
    <dbReference type="NCBI Taxonomy" id="166011"/>
    <lineage>
        <taxon>Eukaryota</taxon>
        <taxon>Metazoa</taxon>
        <taxon>Ecdysozoa</taxon>
        <taxon>Nematoda</taxon>
        <taxon>Chromadorea</taxon>
        <taxon>Rhabditida</taxon>
        <taxon>Tylenchina</taxon>
        <taxon>Tylenchomorpha</taxon>
        <taxon>Sphaerularioidea</taxon>
        <taxon>Anguinidae</taxon>
        <taxon>Anguininae</taxon>
        <taxon>Ditylenchus</taxon>
    </lineage>
</organism>
<protein>
    <submittedName>
        <fullName evidence="2">Uncharacterized protein</fullName>
    </submittedName>
</protein>
<evidence type="ECO:0000313" key="2">
    <source>
        <dbReference type="WBParaSite" id="jg7525.2"/>
    </source>
</evidence>
<dbReference type="AlphaFoldDB" id="A0A915ELA0"/>
<sequence>MEIFSEPNDVLKQALLKSSEWLLTFLQDALAECKSGDSAPYITQLSRLSRVQFSSFQSCSRRNRKNLQDMVDSQIVTCSDTTNLVFPSSLRALSRQKFQLFSNLFLRGEHSSKLFNRPELYVTTKSSNDKRLELVLRALRHKVTPVASMEIFETCCSWPSHWVVVYLCCLNKSERDAIFSTCTDEAEVEEMISKPMSPVAPLLDALLSNDGIFATAFYQSEVVQLYTTYSFSAFDGCLSMFLQCDIALSLPSLWLSVPGELMDCMLGGGSKHGNKLANETITLLQSAGAFSGFESKHEKLQELLSKVSKDATPSALSLGCIVDQIFNDSTLPLSSSDLNEADAVKLVPTVTIIRGGVMQSFSTPPSSTANTARMKKSVESVKALATKTSVNRTSVVTASTVYATPKSATSSGLLTSRDTGHMRKWVSINSDKKNFESILSLMRLKELRNRLLIRQVFSPARVFIKFRWLRQAESIVQSRKRLHLPAKDGIVTEKDASAHCKNWTNHRRKVVEYSCCFIFSCGEKNKLNSVLAPVLRTPFMPELVENEETIVQLCRNLAPGSNSTLKRHFISSLLQLLKLLSSIQMMHCDNGESARSESRVGQNRLILRPYQKQLEILKTALAWVDDPSVVSSRNLLSR</sequence>
<keyword evidence="1" id="KW-1185">Reference proteome</keyword>
<evidence type="ECO:0000313" key="1">
    <source>
        <dbReference type="Proteomes" id="UP000887574"/>
    </source>
</evidence>
<dbReference type="WBParaSite" id="jg7525.2">
    <property type="protein sequence ID" value="jg7525.2"/>
    <property type="gene ID" value="jg7525"/>
</dbReference>
<name>A0A915ELA0_9BILA</name>